<reference evidence="1" key="2">
    <citation type="submission" date="2025-03" db="EMBL/GenBank/DDBJ databases">
        <authorList>
            <consortium name="ELIXIR-Norway"/>
            <consortium name="Elixir Norway"/>
        </authorList>
    </citation>
    <scope>NUCLEOTIDE SEQUENCE</scope>
</reference>
<dbReference type="Proteomes" id="UP001162501">
    <property type="component" value="Chromosome 11"/>
</dbReference>
<name>A0AC59Y7R1_RANTA</name>
<dbReference type="EMBL" id="OX596095">
    <property type="protein sequence ID" value="CAM9459180.1"/>
    <property type="molecule type" value="Genomic_DNA"/>
</dbReference>
<accession>A0AC59Y7R1</accession>
<evidence type="ECO:0000313" key="2">
    <source>
        <dbReference type="Proteomes" id="UP001162501"/>
    </source>
</evidence>
<sequence>MWGPGQHEALFSNGASITILCFRVTSQSSSANIFNWCYQEVNSFRDGLGPSLPAKDPTAREGGGQRPSAWLA</sequence>
<gene>
    <name evidence="1" type="ORF">MRATA1EN22A_LOCUS2798</name>
</gene>
<evidence type="ECO:0000313" key="1">
    <source>
        <dbReference type="EMBL" id="CAM9459180.1"/>
    </source>
</evidence>
<protein>
    <submittedName>
        <fullName evidence="1">Uncharacterized protein</fullName>
    </submittedName>
</protein>
<reference evidence="1" key="1">
    <citation type="submission" date="2023-05" db="EMBL/GenBank/DDBJ databases">
        <authorList>
            <consortium name="ELIXIR-Norway"/>
        </authorList>
    </citation>
    <scope>NUCLEOTIDE SEQUENCE</scope>
</reference>
<organism evidence="1 2">
    <name type="scientific">Rangifer tarandus platyrhynchus</name>
    <name type="common">Svalbard reindeer</name>
    <dbReference type="NCBI Taxonomy" id="3082113"/>
    <lineage>
        <taxon>Eukaryota</taxon>
        <taxon>Metazoa</taxon>
        <taxon>Chordata</taxon>
        <taxon>Craniata</taxon>
        <taxon>Vertebrata</taxon>
        <taxon>Euteleostomi</taxon>
        <taxon>Mammalia</taxon>
        <taxon>Eutheria</taxon>
        <taxon>Laurasiatheria</taxon>
        <taxon>Artiodactyla</taxon>
        <taxon>Ruminantia</taxon>
        <taxon>Pecora</taxon>
        <taxon>Cervidae</taxon>
        <taxon>Odocoileinae</taxon>
        <taxon>Rangifer</taxon>
    </lineage>
</organism>
<proteinExistence type="predicted"/>